<protein>
    <submittedName>
        <fullName evidence="5">Pirin family protein</fullName>
    </submittedName>
</protein>
<evidence type="ECO:0000259" key="4">
    <source>
        <dbReference type="Pfam" id="PF17954"/>
    </source>
</evidence>
<dbReference type="InterPro" id="IPR012093">
    <property type="entry name" value="Pirin"/>
</dbReference>
<dbReference type="Pfam" id="PF02678">
    <property type="entry name" value="Pirin"/>
    <property type="match status" value="1"/>
</dbReference>
<evidence type="ECO:0000259" key="3">
    <source>
        <dbReference type="Pfam" id="PF02678"/>
    </source>
</evidence>
<dbReference type="InterPro" id="IPR003829">
    <property type="entry name" value="Pirin_N_dom"/>
</dbReference>
<gene>
    <name evidence="5" type="ORF">VB248_21370</name>
</gene>
<dbReference type="SUPFAM" id="SSF51182">
    <property type="entry name" value="RmlC-like cupins"/>
    <property type="match status" value="1"/>
</dbReference>
<dbReference type="PIRSF" id="PIRSF006232">
    <property type="entry name" value="Pirin"/>
    <property type="match status" value="1"/>
</dbReference>
<comment type="similarity">
    <text evidence="1 2">Belongs to the pirin family.</text>
</comment>
<feature type="domain" description="Quercetin 2,3-dioxygenase C-terminal cupin" evidence="4">
    <location>
        <begin position="166"/>
        <end position="243"/>
    </location>
</feature>
<dbReference type="CDD" id="cd02910">
    <property type="entry name" value="cupin_Yhhw_N"/>
    <property type="match status" value="1"/>
</dbReference>
<dbReference type="Proteomes" id="UP001302949">
    <property type="component" value="Unassembled WGS sequence"/>
</dbReference>
<dbReference type="InterPro" id="IPR011051">
    <property type="entry name" value="RmlC_Cupin_sf"/>
</dbReference>
<proteinExistence type="inferred from homology"/>
<accession>A0ABU5QFQ6</accession>
<dbReference type="PANTHER" id="PTHR43212:SF3">
    <property type="entry name" value="QUERCETIN 2,3-DIOXYGENASE"/>
    <property type="match status" value="1"/>
</dbReference>
<reference evidence="5 6" key="1">
    <citation type="submission" date="2023-12" db="EMBL/GenBank/DDBJ databases">
        <title>Novel species of the genus Arcicella isolated from rivers.</title>
        <authorList>
            <person name="Lu H."/>
        </authorList>
    </citation>
    <scope>NUCLEOTIDE SEQUENCE [LARGE SCALE GENOMIC DNA]</scope>
    <source>
        <strain evidence="5 6">KCTC 23307</strain>
    </source>
</reference>
<dbReference type="EMBL" id="JAYFUM010000031">
    <property type="protein sequence ID" value="MEA5141719.1"/>
    <property type="molecule type" value="Genomic_DNA"/>
</dbReference>
<dbReference type="Pfam" id="PF17954">
    <property type="entry name" value="Pirin_C_2"/>
    <property type="match status" value="1"/>
</dbReference>
<dbReference type="RefSeq" id="WP_323298873.1">
    <property type="nucleotide sequence ID" value="NZ_JAYFUM010000031.1"/>
</dbReference>
<dbReference type="InterPro" id="IPR041602">
    <property type="entry name" value="Quercetinase_C"/>
</dbReference>
<evidence type="ECO:0000313" key="6">
    <source>
        <dbReference type="Proteomes" id="UP001302949"/>
    </source>
</evidence>
<evidence type="ECO:0000256" key="1">
    <source>
        <dbReference type="ARBA" id="ARBA00008416"/>
    </source>
</evidence>
<dbReference type="Gene3D" id="2.60.120.10">
    <property type="entry name" value="Jelly Rolls"/>
    <property type="match status" value="2"/>
</dbReference>
<dbReference type="PANTHER" id="PTHR43212">
    <property type="entry name" value="QUERCETIN 2,3-DIOXYGENASE"/>
    <property type="match status" value="1"/>
</dbReference>
<name>A0ABU5QFQ6_9BACT</name>
<evidence type="ECO:0000256" key="2">
    <source>
        <dbReference type="RuleBase" id="RU003457"/>
    </source>
</evidence>
<sequence length="248" mass="27730">METTFGTALKKTLHKADTRGQADHGWLKTRLTFSFSGYYDSKRVHFGVLRVLNDDQIAGGRGFGMHPHDNMEIITIPTEGVVEHRDNQGNHGIITKGEVQVMSAGTGVYHSEFNHLSDQTLKLFQIWVFPNKGNVKPRYDQMKFDVEAQHNNFQLLVTPIEANIPNTLGIHQDAYFSMGKFEAGKEFTYKINREGNGLYILVVNGSVSTAGEELSLRDGLGLEGISAINFKTENGVELLLMEVPMELE</sequence>
<evidence type="ECO:0000313" key="5">
    <source>
        <dbReference type="EMBL" id="MEA5141719.1"/>
    </source>
</evidence>
<organism evidence="5 6">
    <name type="scientific">Arcicella rigui</name>
    <dbReference type="NCBI Taxonomy" id="797020"/>
    <lineage>
        <taxon>Bacteria</taxon>
        <taxon>Pseudomonadati</taxon>
        <taxon>Bacteroidota</taxon>
        <taxon>Cytophagia</taxon>
        <taxon>Cytophagales</taxon>
        <taxon>Flectobacillaceae</taxon>
        <taxon>Arcicella</taxon>
    </lineage>
</organism>
<feature type="domain" description="Pirin N-terminal" evidence="3">
    <location>
        <begin position="18"/>
        <end position="128"/>
    </location>
</feature>
<comment type="caution">
    <text evidence="5">The sequence shown here is derived from an EMBL/GenBank/DDBJ whole genome shotgun (WGS) entry which is preliminary data.</text>
</comment>
<dbReference type="InterPro" id="IPR014710">
    <property type="entry name" value="RmlC-like_jellyroll"/>
</dbReference>
<keyword evidence="6" id="KW-1185">Reference proteome</keyword>